<accession>A0A4U5MMU0</accession>
<dbReference type="PROSITE" id="PS50011">
    <property type="entry name" value="PROTEIN_KINASE_DOM"/>
    <property type="match status" value="1"/>
</dbReference>
<feature type="region of interest" description="Disordered" evidence="1">
    <location>
        <begin position="380"/>
        <end position="403"/>
    </location>
</feature>
<feature type="region of interest" description="Disordered" evidence="1">
    <location>
        <begin position="1"/>
        <end position="40"/>
    </location>
</feature>
<dbReference type="Gene3D" id="1.10.510.10">
    <property type="entry name" value="Transferase(Phosphotransferase) domain 1"/>
    <property type="match status" value="1"/>
</dbReference>
<protein>
    <recommendedName>
        <fullName evidence="2">Protein kinase domain-containing protein</fullName>
    </recommendedName>
</protein>
<feature type="compositionally biased region" description="Polar residues" evidence="1">
    <location>
        <begin position="380"/>
        <end position="393"/>
    </location>
</feature>
<dbReference type="PANTHER" id="PTHR11909">
    <property type="entry name" value="CASEIN KINASE-RELATED"/>
    <property type="match status" value="1"/>
</dbReference>
<reference evidence="3 4" key="1">
    <citation type="journal article" date="2015" name="Genome Biol.">
        <title>Comparative genomics of Steinernema reveals deeply conserved gene regulatory networks.</title>
        <authorList>
            <person name="Dillman A.R."/>
            <person name="Macchietto M."/>
            <person name="Porter C.F."/>
            <person name="Rogers A."/>
            <person name="Williams B."/>
            <person name="Antoshechkin I."/>
            <person name="Lee M.M."/>
            <person name="Goodwin Z."/>
            <person name="Lu X."/>
            <person name="Lewis E.E."/>
            <person name="Goodrich-Blair H."/>
            <person name="Stock S.P."/>
            <person name="Adams B.J."/>
            <person name="Sternberg P.W."/>
            <person name="Mortazavi A."/>
        </authorList>
    </citation>
    <scope>NUCLEOTIDE SEQUENCE [LARGE SCALE GENOMIC DNA]</scope>
    <source>
        <strain evidence="3 4">ALL</strain>
    </source>
</reference>
<evidence type="ECO:0000313" key="3">
    <source>
        <dbReference type="EMBL" id="TKR70818.1"/>
    </source>
</evidence>
<organism evidence="3 4">
    <name type="scientific">Steinernema carpocapsae</name>
    <name type="common">Entomopathogenic nematode</name>
    <dbReference type="NCBI Taxonomy" id="34508"/>
    <lineage>
        <taxon>Eukaryota</taxon>
        <taxon>Metazoa</taxon>
        <taxon>Ecdysozoa</taxon>
        <taxon>Nematoda</taxon>
        <taxon>Chromadorea</taxon>
        <taxon>Rhabditida</taxon>
        <taxon>Tylenchina</taxon>
        <taxon>Panagrolaimomorpha</taxon>
        <taxon>Strongyloidoidea</taxon>
        <taxon>Steinernematidae</taxon>
        <taxon>Steinernema</taxon>
    </lineage>
</organism>
<dbReference type="OrthoDB" id="5979581at2759"/>
<proteinExistence type="predicted"/>
<evidence type="ECO:0000259" key="2">
    <source>
        <dbReference type="PROSITE" id="PS50011"/>
    </source>
</evidence>
<dbReference type="SUPFAM" id="SSF56112">
    <property type="entry name" value="Protein kinase-like (PK-like)"/>
    <property type="match status" value="1"/>
</dbReference>
<feature type="compositionally biased region" description="Low complexity" evidence="1">
    <location>
        <begin position="24"/>
        <end position="35"/>
    </location>
</feature>
<name>A0A4U5MMU0_STECR</name>
<dbReference type="GO" id="GO:0005524">
    <property type="term" value="F:ATP binding"/>
    <property type="evidence" value="ECO:0007669"/>
    <property type="project" value="InterPro"/>
</dbReference>
<dbReference type="Pfam" id="PF00069">
    <property type="entry name" value="Pkinase"/>
    <property type="match status" value="1"/>
</dbReference>
<sequence length="403" mass="46417">MSASPKVVEQAEDVDAPSVESTEDASASTSSSSSTTDEESLKPRFYTGDLICGRWKALADGQFRTRTIRAAMKCEGIDARRRYQTLPSEVTVLRRMQLSHHVCRLYMGGRLSQSVNVLIMSLVGRSLSFTRRLCKNQRFSTSTAVRVAIQCLLAIRELHFIGYLHRDIKAGNFALGTYPDDIRKIVLLDFGFARPYLKKDENGWMGHREPRRRAPFLGTDRYCSVNCARRVDQGRRDDLWSWLFMFVEFLEGRLPWKDCDGGSKALIEEKRKNMNSLLDRCPRLLYKIFDHIDQLDFSDRPDYDMLFETLVQICRQKQIYASDAYDWEKGGRCHEAFLEAMEERPQLKELPTRPADEPMERMFHSQEEYFSDVSDDAMTTLSSNEVDSTMSSSEEVHAGESYC</sequence>
<dbReference type="AlphaFoldDB" id="A0A4U5MMU0"/>
<feature type="domain" description="Protein kinase" evidence="2">
    <location>
        <begin position="1"/>
        <end position="321"/>
    </location>
</feature>
<gene>
    <name evidence="3" type="ORF">L596_022792</name>
</gene>
<evidence type="ECO:0000313" key="4">
    <source>
        <dbReference type="Proteomes" id="UP000298663"/>
    </source>
</evidence>
<dbReference type="STRING" id="34508.A0A4U5MMU0"/>
<reference evidence="3 4" key="2">
    <citation type="journal article" date="2019" name="G3 (Bethesda)">
        <title>Hybrid Assembly of the Genome of the Entomopathogenic Nematode Steinernema carpocapsae Identifies the X-Chromosome.</title>
        <authorList>
            <person name="Serra L."/>
            <person name="Macchietto M."/>
            <person name="Macias-Munoz A."/>
            <person name="McGill C.J."/>
            <person name="Rodriguez I.M."/>
            <person name="Rodriguez B."/>
            <person name="Murad R."/>
            <person name="Mortazavi A."/>
        </authorList>
    </citation>
    <scope>NUCLEOTIDE SEQUENCE [LARGE SCALE GENOMIC DNA]</scope>
    <source>
        <strain evidence="3 4">ALL</strain>
    </source>
</reference>
<dbReference type="InterPro" id="IPR011009">
    <property type="entry name" value="Kinase-like_dom_sf"/>
</dbReference>
<dbReference type="InterPro" id="IPR050235">
    <property type="entry name" value="CK1_Ser-Thr_kinase"/>
</dbReference>
<dbReference type="GO" id="GO:0004672">
    <property type="term" value="F:protein kinase activity"/>
    <property type="evidence" value="ECO:0007669"/>
    <property type="project" value="InterPro"/>
</dbReference>
<dbReference type="Proteomes" id="UP000298663">
    <property type="component" value="Unassembled WGS sequence"/>
</dbReference>
<comment type="caution">
    <text evidence="3">The sequence shown here is derived from an EMBL/GenBank/DDBJ whole genome shotgun (WGS) entry which is preliminary data.</text>
</comment>
<evidence type="ECO:0000256" key="1">
    <source>
        <dbReference type="SAM" id="MobiDB-lite"/>
    </source>
</evidence>
<dbReference type="InterPro" id="IPR000719">
    <property type="entry name" value="Prot_kinase_dom"/>
</dbReference>
<keyword evidence="4" id="KW-1185">Reference proteome</keyword>
<dbReference type="SMART" id="SM00220">
    <property type="entry name" value="S_TKc"/>
    <property type="match status" value="1"/>
</dbReference>
<feature type="compositionally biased region" description="Basic and acidic residues" evidence="1">
    <location>
        <begin position="394"/>
        <end position="403"/>
    </location>
</feature>
<dbReference type="EMBL" id="AZBU02000007">
    <property type="protein sequence ID" value="TKR70818.1"/>
    <property type="molecule type" value="Genomic_DNA"/>
</dbReference>